<evidence type="ECO:0000256" key="6">
    <source>
        <dbReference type="ARBA" id="ARBA00022741"/>
    </source>
</evidence>
<keyword evidence="8 11" id="KW-0067">ATP-binding</keyword>
<keyword evidence="14" id="KW-1185">Reference proteome</keyword>
<reference evidence="13 14" key="1">
    <citation type="journal article" date="2013" name="BMC Microbiol.">
        <title>Identification of the type II cytochrome c maturation pathway in anammox bacteria by comparative genomics.</title>
        <authorList>
            <person name="Ferousi C."/>
            <person name="Speth D.R."/>
            <person name="Reimann J."/>
            <person name="Op den Camp H.J."/>
            <person name="Allen J.W."/>
            <person name="Keltjens J.T."/>
            <person name="Jetten M.S."/>
        </authorList>
    </citation>
    <scope>NUCLEOTIDE SEQUENCE [LARGE SCALE GENOMIC DNA]</scope>
    <source>
        <strain evidence="13">RU1</strain>
    </source>
</reference>
<evidence type="ECO:0000256" key="2">
    <source>
        <dbReference type="ARBA" id="ARBA00004791"/>
    </source>
</evidence>
<keyword evidence="5 11" id="KW-0808">Transferase</keyword>
<dbReference type="GO" id="GO:0005524">
    <property type="term" value="F:ATP binding"/>
    <property type="evidence" value="ECO:0007669"/>
    <property type="project" value="UniProtKB-KW"/>
</dbReference>
<evidence type="ECO:0000256" key="3">
    <source>
        <dbReference type="ARBA" id="ARBA00007614"/>
    </source>
</evidence>
<comment type="function">
    <text evidence="11">Catalyzes the reversible phosphorylation of UMP to UDP.</text>
</comment>
<organism evidence="13 14">
    <name type="scientific">Candidatus Brocadia fulgida</name>
    <dbReference type="NCBI Taxonomy" id="380242"/>
    <lineage>
        <taxon>Bacteria</taxon>
        <taxon>Pseudomonadati</taxon>
        <taxon>Planctomycetota</taxon>
        <taxon>Candidatus Brocadiia</taxon>
        <taxon>Candidatus Brocadiales</taxon>
        <taxon>Candidatus Brocadiaceae</taxon>
        <taxon>Candidatus Brocadia</taxon>
    </lineage>
</organism>
<feature type="binding site" evidence="11">
    <location>
        <position position="95"/>
    </location>
    <ligand>
        <name>UMP</name>
        <dbReference type="ChEBI" id="CHEBI:57865"/>
    </ligand>
</feature>
<gene>
    <name evidence="11" type="primary">pyrH</name>
    <name evidence="13" type="ORF">BROFUL_00471</name>
</gene>
<keyword evidence="6 11" id="KW-0547">Nucleotide-binding</keyword>
<evidence type="ECO:0000256" key="5">
    <source>
        <dbReference type="ARBA" id="ARBA00022679"/>
    </source>
</evidence>
<comment type="catalytic activity">
    <reaction evidence="10 11">
        <text>UMP + ATP = UDP + ADP</text>
        <dbReference type="Rhea" id="RHEA:24400"/>
        <dbReference type="ChEBI" id="CHEBI:30616"/>
        <dbReference type="ChEBI" id="CHEBI:57865"/>
        <dbReference type="ChEBI" id="CHEBI:58223"/>
        <dbReference type="ChEBI" id="CHEBI:456216"/>
        <dbReference type="EC" id="2.7.4.22"/>
    </reaction>
</comment>
<feature type="binding site" evidence="11">
    <location>
        <position position="189"/>
    </location>
    <ligand>
        <name>ATP</name>
        <dbReference type="ChEBI" id="CHEBI:30616"/>
    </ligand>
</feature>
<comment type="activity regulation">
    <text evidence="11">Inhibited by UTP.</text>
</comment>
<evidence type="ECO:0000256" key="8">
    <source>
        <dbReference type="ARBA" id="ARBA00022840"/>
    </source>
</evidence>
<dbReference type="PATRIC" id="fig|380242.3.peg.586"/>
<feature type="binding site" evidence="11">
    <location>
        <position position="184"/>
    </location>
    <ligand>
        <name>ATP</name>
        <dbReference type="ChEBI" id="CHEBI:30616"/>
    </ligand>
</feature>
<evidence type="ECO:0000256" key="1">
    <source>
        <dbReference type="ARBA" id="ARBA00004496"/>
    </source>
</evidence>
<evidence type="ECO:0000256" key="4">
    <source>
        <dbReference type="ARBA" id="ARBA00022490"/>
    </source>
</evidence>
<dbReference type="PANTHER" id="PTHR42833">
    <property type="entry name" value="URIDYLATE KINASE"/>
    <property type="match status" value="1"/>
</dbReference>
<keyword evidence="9 11" id="KW-0665">Pyrimidine biosynthesis</keyword>
<dbReference type="Gene3D" id="3.40.1160.10">
    <property type="entry name" value="Acetylglutamate kinase-like"/>
    <property type="match status" value="1"/>
</dbReference>
<feature type="binding site" evidence="11">
    <location>
        <position position="183"/>
    </location>
    <ligand>
        <name>ATP</name>
        <dbReference type="ChEBI" id="CHEBI:30616"/>
    </ligand>
</feature>
<comment type="subcellular location">
    <subcellularLocation>
        <location evidence="1 11">Cytoplasm</location>
    </subcellularLocation>
</comment>
<comment type="similarity">
    <text evidence="3 11">Belongs to the UMP kinase family.</text>
</comment>
<feature type="binding site" evidence="11">
    <location>
        <begin position="33"/>
        <end position="36"/>
    </location>
    <ligand>
        <name>ATP</name>
        <dbReference type="ChEBI" id="CHEBI:30616"/>
    </ligand>
</feature>
<keyword evidence="4 11" id="KW-0963">Cytoplasm</keyword>
<dbReference type="NCBIfam" id="TIGR02075">
    <property type="entry name" value="pyrH_bact"/>
    <property type="match status" value="1"/>
</dbReference>
<keyword evidence="7 11" id="KW-0418">Kinase</keyword>
<dbReference type="FunFam" id="3.40.1160.10:FF:000001">
    <property type="entry name" value="Uridylate kinase"/>
    <property type="match status" value="1"/>
</dbReference>
<feature type="domain" description="Aspartate/glutamate/uridylate kinase" evidence="12">
    <location>
        <begin position="28"/>
        <end position="237"/>
    </location>
</feature>
<evidence type="ECO:0000256" key="10">
    <source>
        <dbReference type="ARBA" id="ARBA00047767"/>
    </source>
</evidence>
<dbReference type="PIRSF" id="PIRSF005650">
    <property type="entry name" value="Uridylate_kin"/>
    <property type="match status" value="1"/>
</dbReference>
<dbReference type="InterPro" id="IPR015963">
    <property type="entry name" value="Uridylate_kinase_bac"/>
</dbReference>
<dbReference type="InterPro" id="IPR036393">
    <property type="entry name" value="AceGlu_kinase-like_sf"/>
</dbReference>
<dbReference type="UniPathway" id="UPA00159">
    <property type="reaction ID" value="UER00275"/>
</dbReference>
<dbReference type="PANTHER" id="PTHR42833:SF4">
    <property type="entry name" value="URIDYLATE KINASE PUMPKIN, CHLOROPLASTIC"/>
    <property type="match status" value="1"/>
</dbReference>
<evidence type="ECO:0000256" key="7">
    <source>
        <dbReference type="ARBA" id="ARBA00022777"/>
    </source>
</evidence>
<evidence type="ECO:0000313" key="13">
    <source>
        <dbReference type="EMBL" id="KKO20802.1"/>
    </source>
</evidence>
<feature type="binding site" evidence="11">
    <location>
        <position position="192"/>
    </location>
    <ligand>
        <name>ATP</name>
        <dbReference type="ChEBI" id="CHEBI:30616"/>
    </ligand>
</feature>
<name>A0A0M2UY51_9BACT</name>
<feature type="binding site" evidence="11">
    <location>
        <position position="75"/>
    </location>
    <ligand>
        <name>UMP</name>
        <dbReference type="ChEBI" id="CHEBI:57865"/>
    </ligand>
</feature>
<protein>
    <recommendedName>
        <fullName evidence="11">Uridylate kinase</fullName>
        <shortName evidence="11">UK</shortName>
        <ecNumber evidence="11">2.7.4.22</ecNumber>
    </recommendedName>
    <alternativeName>
        <fullName evidence="11">Uridine monophosphate kinase</fullName>
        <shortName evidence="11">UMP kinase</shortName>
        <shortName evidence="11">UMPK</shortName>
    </alternativeName>
</protein>
<dbReference type="AlphaFoldDB" id="A0A0M2UY51"/>
<dbReference type="Pfam" id="PF00696">
    <property type="entry name" value="AA_kinase"/>
    <property type="match status" value="1"/>
</dbReference>
<dbReference type="SUPFAM" id="SSF53633">
    <property type="entry name" value="Carbamate kinase-like"/>
    <property type="match status" value="1"/>
</dbReference>
<sequence length="259" mass="28196">MSGLRWENANRRSYCSVASSMKRARHYKRVLLKLSGEGFGDDDGHGLEMERFVALAKEIQKLSRTGVELAIVVGGGNILRGAKFGGRGKSRVQADHVGMIATAVNALLLQDTLERFDISARVVSAIEIANITEPFVLRNCLQYLQEKKVVIFAGGTGNPYFTTDTAAALRAVEIGADVMLKATQVDGVYTDDPVKNASATLYKKLSYMDVLNKRLGVMDLTAISLSMENKLPIIVFNINKYENIGKAISGKAVGTYIGE</sequence>
<dbReference type="GO" id="GO:0005737">
    <property type="term" value="C:cytoplasm"/>
    <property type="evidence" value="ECO:0007669"/>
    <property type="project" value="UniProtKB-SubCell"/>
</dbReference>
<dbReference type="GO" id="GO:0033862">
    <property type="term" value="F:UMP kinase activity"/>
    <property type="evidence" value="ECO:0007669"/>
    <property type="project" value="UniProtKB-EC"/>
</dbReference>
<feature type="binding site" evidence="11">
    <location>
        <begin position="156"/>
        <end position="163"/>
    </location>
    <ligand>
        <name>UMP</name>
        <dbReference type="ChEBI" id="CHEBI:57865"/>
    </ligand>
</feature>
<comment type="caution">
    <text evidence="11">Lacks conserved residue(s) required for the propagation of feature annotation.</text>
</comment>
<dbReference type="EMBL" id="LAQJ01000062">
    <property type="protein sequence ID" value="KKO20802.1"/>
    <property type="molecule type" value="Genomic_DNA"/>
</dbReference>
<dbReference type="HAMAP" id="MF_01220_B">
    <property type="entry name" value="PyrH_B"/>
    <property type="match status" value="1"/>
</dbReference>
<proteinExistence type="inferred from homology"/>
<feature type="binding site" evidence="11">
    <location>
        <position position="80"/>
    </location>
    <ligand>
        <name>ATP</name>
        <dbReference type="ChEBI" id="CHEBI:30616"/>
    </ligand>
</feature>
<dbReference type="Proteomes" id="UP000034954">
    <property type="component" value="Unassembled WGS sequence"/>
</dbReference>
<dbReference type="GO" id="GO:0006225">
    <property type="term" value="P:UDP biosynthetic process"/>
    <property type="evidence" value="ECO:0007669"/>
    <property type="project" value="TreeGrafter"/>
</dbReference>
<dbReference type="EC" id="2.7.4.22" evidence="11"/>
<evidence type="ECO:0000259" key="12">
    <source>
        <dbReference type="Pfam" id="PF00696"/>
    </source>
</evidence>
<evidence type="ECO:0000313" key="14">
    <source>
        <dbReference type="Proteomes" id="UP000034954"/>
    </source>
</evidence>
<evidence type="ECO:0000256" key="9">
    <source>
        <dbReference type="ARBA" id="ARBA00022975"/>
    </source>
</evidence>
<accession>A0A0M2UY51</accession>
<dbReference type="CDD" id="cd04254">
    <property type="entry name" value="AAK_UMPK-PyrH-Ec"/>
    <property type="match status" value="1"/>
</dbReference>
<comment type="caution">
    <text evidence="13">The sequence shown here is derived from an EMBL/GenBank/DDBJ whole genome shotgun (WGS) entry which is preliminary data.</text>
</comment>
<dbReference type="InterPro" id="IPR001048">
    <property type="entry name" value="Asp/Glu/Uridylate_kinase"/>
</dbReference>
<dbReference type="InterPro" id="IPR011817">
    <property type="entry name" value="Uridylate_kinase"/>
</dbReference>
<comment type="subunit">
    <text evidence="11">Homohexamer.</text>
</comment>
<dbReference type="GO" id="GO:0044210">
    <property type="term" value="P:'de novo' CTP biosynthetic process"/>
    <property type="evidence" value="ECO:0007669"/>
    <property type="project" value="UniProtKB-UniRule"/>
</dbReference>
<evidence type="ECO:0000256" key="11">
    <source>
        <dbReference type="HAMAP-Rule" id="MF_01220"/>
    </source>
</evidence>
<comment type="pathway">
    <text evidence="2 11">Pyrimidine metabolism; CTP biosynthesis via de novo pathway; UDP from UMP (UMPK route): step 1/1.</text>
</comment>
<feature type="binding site" evidence="11">
    <location>
        <position position="76"/>
    </location>
    <ligand>
        <name>ATP</name>
        <dbReference type="ChEBI" id="CHEBI:30616"/>
    </ligand>
</feature>